<comment type="caution">
    <text evidence="5">The sequence shown here is derived from an EMBL/GenBank/DDBJ whole genome shotgun (WGS) entry which is preliminary data.</text>
</comment>
<organism evidence="5 6">
    <name type="scientific">Plantactinospora veratri</name>
    <dbReference type="NCBI Taxonomy" id="1436122"/>
    <lineage>
        <taxon>Bacteria</taxon>
        <taxon>Bacillati</taxon>
        <taxon>Actinomycetota</taxon>
        <taxon>Actinomycetes</taxon>
        <taxon>Micromonosporales</taxon>
        <taxon>Micromonosporaceae</taxon>
        <taxon>Plantactinospora</taxon>
    </lineage>
</organism>
<evidence type="ECO:0000259" key="4">
    <source>
        <dbReference type="PROSITE" id="PS50801"/>
    </source>
</evidence>
<dbReference type="InterPro" id="IPR036513">
    <property type="entry name" value="STAS_dom_sf"/>
</dbReference>
<accession>A0ABU7SLA4</accession>
<dbReference type="Proteomes" id="UP001339911">
    <property type="component" value="Unassembled WGS sequence"/>
</dbReference>
<dbReference type="CDD" id="cd07043">
    <property type="entry name" value="STAS_anti-anti-sigma_factors"/>
    <property type="match status" value="1"/>
</dbReference>
<sequence>MSGDGNAGDGERRDDTATASTIELAITGWLDHPAVPRVNTTFDAALDRKPERIVLDMTHCEYVDAAGIALLLDLHRQLRRTGGTLELRKPSARLSRLLEIARVDHVLRIDPALTAPSDDGGSKAVNGAHRPRA</sequence>
<feature type="region of interest" description="Disordered" evidence="3">
    <location>
        <begin position="112"/>
        <end position="133"/>
    </location>
</feature>
<evidence type="ECO:0000256" key="1">
    <source>
        <dbReference type="ARBA" id="ARBA00009013"/>
    </source>
</evidence>
<name>A0ABU7SLA4_9ACTN</name>
<dbReference type="SUPFAM" id="SSF52091">
    <property type="entry name" value="SpoIIaa-like"/>
    <property type="match status" value="1"/>
</dbReference>
<evidence type="ECO:0000256" key="3">
    <source>
        <dbReference type="SAM" id="MobiDB-lite"/>
    </source>
</evidence>
<dbReference type="InterPro" id="IPR003658">
    <property type="entry name" value="Anti-sigma_ant"/>
</dbReference>
<dbReference type="PANTHER" id="PTHR33495">
    <property type="entry name" value="ANTI-SIGMA FACTOR ANTAGONIST TM_1081-RELATED-RELATED"/>
    <property type="match status" value="1"/>
</dbReference>
<evidence type="ECO:0000313" key="6">
    <source>
        <dbReference type="Proteomes" id="UP001339911"/>
    </source>
</evidence>
<gene>
    <name evidence="5" type="ORF">V1634_28160</name>
</gene>
<evidence type="ECO:0000256" key="2">
    <source>
        <dbReference type="RuleBase" id="RU003749"/>
    </source>
</evidence>
<dbReference type="InterPro" id="IPR058548">
    <property type="entry name" value="MlaB-like_STAS"/>
</dbReference>
<dbReference type="PROSITE" id="PS50801">
    <property type="entry name" value="STAS"/>
    <property type="match status" value="1"/>
</dbReference>
<dbReference type="EMBL" id="JAZGQL010000028">
    <property type="protein sequence ID" value="MEE6310723.1"/>
    <property type="molecule type" value="Genomic_DNA"/>
</dbReference>
<protein>
    <recommendedName>
        <fullName evidence="2">Anti-sigma factor antagonist</fullName>
    </recommendedName>
</protein>
<dbReference type="RefSeq" id="WP_331210751.1">
    <property type="nucleotide sequence ID" value="NZ_JAZGQL010000028.1"/>
</dbReference>
<reference evidence="5 6" key="1">
    <citation type="submission" date="2024-01" db="EMBL/GenBank/DDBJ databases">
        <title>Genome insights into Plantactinospora veratri sp. nov.</title>
        <authorList>
            <person name="Wang L."/>
        </authorList>
    </citation>
    <scope>NUCLEOTIDE SEQUENCE [LARGE SCALE GENOMIC DNA]</scope>
    <source>
        <strain evidence="5 6">NEAU-FHS4</strain>
    </source>
</reference>
<feature type="domain" description="STAS" evidence="4">
    <location>
        <begin position="24"/>
        <end position="107"/>
    </location>
</feature>
<comment type="similarity">
    <text evidence="1 2">Belongs to the anti-sigma-factor antagonist family.</text>
</comment>
<dbReference type="Pfam" id="PF13466">
    <property type="entry name" value="STAS_2"/>
    <property type="match status" value="1"/>
</dbReference>
<keyword evidence="6" id="KW-1185">Reference proteome</keyword>
<proteinExistence type="inferred from homology"/>
<dbReference type="InterPro" id="IPR002645">
    <property type="entry name" value="STAS_dom"/>
</dbReference>
<evidence type="ECO:0000313" key="5">
    <source>
        <dbReference type="EMBL" id="MEE6310723.1"/>
    </source>
</evidence>
<dbReference type="PANTHER" id="PTHR33495:SF2">
    <property type="entry name" value="ANTI-SIGMA FACTOR ANTAGONIST TM_1081-RELATED"/>
    <property type="match status" value="1"/>
</dbReference>
<dbReference type="NCBIfam" id="TIGR00377">
    <property type="entry name" value="ant_ant_sig"/>
    <property type="match status" value="1"/>
</dbReference>
<dbReference type="Gene3D" id="3.30.750.24">
    <property type="entry name" value="STAS domain"/>
    <property type="match status" value="1"/>
</dbReference>